<gene>
    <name evidence="2" type="ORF">CEPIT_LOCUS17574</name>
</gene>
<dbReference type="EMBL" id="CAMAPF010000137">
    <property type="protein sequence ID" value="CAH9106380.1"/>
    <property type="molecule type" value="Genomic_DNA"/>
</dbReference>
<evidence type="ECO:0000313" key="3">
    <source>
        <dbReference type="Proteomes" id="UP001152523"/>
    </source>
</evidence>
<dbReference type="PANTHER" id="PTHR34222:SF94">
    <property type="entry name" value="CCHC-TYPE DOMAIN-CONTAINING PROTEIN"/>
    <property type="match status" value="1"/>
</dbReference>
<comment type="caution">
    <text evidence="2">The sequence shown here is derived from an EMBL/GenBank/DDBJ whole genome shotgun (WGS) entry which is preliminary data.</text>
</comment>
<feature type="compositionally biased region" description="Basic and acidic residues" evidence="1">
    <location>
        <begin position="114"/>
        <end position="125"/>
    </location>
</feature>
<organism evidence="2 3">
    <name type="scientific">Cuscuta epithymum</name>
    <dbReference type="NCBI Taxonomy" id="186058"/>
    <lineage>
        <taxon>Eukaryota</taxon>
        <taxon>Viridiplantae</taxon>
        <taxon>Streptophyta</taxon>
        <taxon>Embryophyta</taxon>
        <taxon>Tracheophyta</taxon>
        <taxon>Spermatophyta</taxon>
        <taxon>Magnoliopsida</taxon>
        <taxon>eudicotyledons</taxon>
        <taxon>Gunneridae</taxon>
        <taxon>Pentapetalae</taxon>
        <taxon>asterids</taxon>
        <taxon>lamiids</taxon>
        <taxon>Solanales</taxon>
        <taxon>Convolvulaceae</taxon>
        <taxon>Cuscuteae</taxon>
        <taxon>Cuscuta</taxon>
        <taxon>Cuscuta subgen. Cuscuta</taxon>
    </lineage>
</organism>
<dbReference type="PANTHER" id="PTHR34222">
    <property type="entry name" value="GAG_PRE-INTEGRS DOMAIN-CONTAINING PROTEIN"/>
    <property type="match status" value="1"/>
</dbReference>
<name>A0AAV0DR85_9ASTE</name>
<reference evidence="2" key="1">
    <citation type="submission" date="2022-07" db="EMBL/GenBank/DDBJ databases">
        <authorList>
            <person name="Macas J."/>
            <person name="Novak P."/>
            <person name="Neumann P."/>
        </authorList>
    </citation>
    <scope>NUCLEOTIDE SEQUENCE</scope>
</reference>
<sequence length="207" mass="22974">MSVDEYFTKLMGLYDELYRLKPLHACTCGLCTCNVVAKFAKDREEEQLYQFLISIDDEIYGTVRSNLLSQTPLPDISRAHQSFLQEERSRAIARGKSVAANSHDHHAALQADPPKGRPDKHERTKLQCSHCKQRGHEVGNCFKLHGYPEWWEDRNRTKGTTGATTSHGGGASAHAVAPILAPAKSSSGIADADDNRLLTTHHVSTHD</sequence>
<accession>A0AAV0DR85</accession>
<feature type="region of interest" description="Disordered" evidence="1">
    <location>
        <begin position="94"/>
        <end position="127"/>
    </location>
</feature>
<protein>
    <submittedName>
        <fullName evidence="2">Uncharacterized protein</fullName>
    </submittedName>
</protein>
<dbReference type="Proteomes" id="UP001152523">
    <property type="component" value="Unassembled WGS sequence"/>
</dbReference>
<evidence type="ECO:0000256" key="1">
    <source>
        <dbReference type="SAM" id="MobiDB-lite"/>
    </source>
</evidence>
<evidence type="ECO:0000313" key="2">
    <source>
        <dbReference type="EMBL" id="CAH9106380.1"/>
    </source>
</evidence>
<dbReference type="AlphaFoldDB" id="A0AAV0DR85"/>
<feature type="region of interest" description="Disordered" evidence="1">
    <location>
        <begin position="153"/>
        <end position="173"/>
    </location>
</feature>
<keyword evidence="3" id="KW-1185">Reference proteome</keyword>
<proteinExistence type="predicted"/>